<name>A0A382T995_9ZZZZ</name>
<proteinExistence type="predicted"/>
<evidence type="ECO:0000313" key="1">
    <source>
        <dbReference type="EMBL" id="SVD18057.1"/>
    </source>
</evidence>
<sequence>MNIHCTGTHTEYVGHLLEDPGDIGMVFNDILIPAVLITVYPKLFN</sequence>
<feature type="non-terminal residue" evidence="1">
    <location>
        <position position="45"/>
    </location>
</feature>
<accession>A0A382T995</accession>
<dbReference type="EMBL" id="UINC01134482">
    <property type="protein sequence ID" value="SVD18057.1"/>
    <property type="molecule type" value="Genomic_DNA"/>
</dbReference>
<organism evidence="1">
    <name type="scientific">marine metagenome</name>
    <dbReference type="NCBI Taxonomy" id="408172"/>
    <lineage>
        <taxon>unclassified sequences</taxon>
        <taxon>metagenomes</taxon>
        <taxon>ecological metagenomes</taxon>
    </lineage>
</organism>
<gene>
    <name evidence="1" type="ORF">METZ01_LOCUS370911</name>
</gene>
<protein>
    <submittedName>
        <fullName evidence="1">Uncharacterized protein</fullName>
    </submittedName>
</protein>
<reference evidence="1" key="1">
    <citation type="submission" date="2018-05" db="EMBL/GenBank/DDBJ databases">
        <authorList>
            <person name="Lanie J.A."/>
            <person name="Ng W.-L."/>
            <person name="Kazmierczak K.M."/>
            <person name="Andrzejewski T.M."/>
            <person name="Davidsen T.M."/>
            <person name="Wayne K.J."/>
            <person name="Tettelin H."/>
            <person name="Glass J.I."/>
            <person name="Rusch D."/>
            <person name="Podicherti R."/>
            <person name="Tsui H.-C.T."/>
            <person name="Winkler M.E."/>
        </authorList>
    </citation>
    <scope>NUCLEOTIDE SEQUENCE</scope>
</reference>
<dbReference type="AlphaFoldDB" id="A0A382T995"/>